<feature type="transmembrane region" description="Helical" evidence="1">
    <location>
        <begin position="54"/>
        <end position="77"/>
    </location>
</feature>
<gene>
    <name evidence="2" type="ORF">B296_00055147</name>
</gene>
<keyword evidence="1" id="KW-1133">Transmembrane helix</keyword>
<dbReference type="AlphaFoldDB" id="A0A426Y0V8"/>
<feature type="transmembrane region" description="Helical" evidence="1">
    <location>
        <begin position="12"/>
        <end position="34"/>
    </location>
</feature>
<dbReference type="EMBL" id="AMZH03015838">
    <property type="protein sequence ID" value="RRT45427.1"/>
    <property type="molecule type" value="Genomic_DNA"/>
</dbReference>
<evidence type="ECO:0000313" key="2">
    <source>
        <dbReference type="EMBL" id="RRT45427.1"/>
    </source>
</evidence>
<dbReference type="InterPro" id="IPR040229">
    <property type="entry name" value="At3g27390-like"/>
</dbReference>
<organism evidence="2 3">
    <name type="scientific">Ensete ventricosum</name>
    <name type="common">Abyssinian banana</name>
    <name type="synonym">Musa ensete</name>
    <dbReference type="NCBI Taxonomy" id="4639"/>
    <lineage>
        <taxon>Eukaryota</taxon>
        <taxon>Viridiplantae</taxon>
        <taxon>Streptophyta</taxon>
        <taxon>Embryophyta</taxon>
        <taxon>Tracheophyta</taxon>
        <taxon>Spermatophyta</taxon>
        <taxon>Magnoliopsida</taxon>
        <taxon>Liliopsida</taxon>
        <taxon>Zingiberales</taxon>
        <taxon>Musaceae</taxon>
        <taxon>Ensete</taxon>
    </lineage>
</organism>
<name>A0A426Y0V8_ENSVE</name>
<dbReference type="PANTHER" id="PTHR31133">
    <property type="entry name" value="MEMBRANE PROTEIN"/>
    <property type="match status" value="1"/>
</dbReference>
<protein>
    <submittedName>
        <fullName evidence="2">Uncharacterized protein</fullName>
    </submittedName>
</protein>
<dbReference type="Proteomes" id="UP000287651">
    <property type="component" value="Unassembled WGS sequence"/>
</dbReference>
<keyword evidence="1" id="KW-0812">Transmembrane</keyword>
<dbReference type="PANTHER" id="PTHR31133:SF9">
    <property type="entry name" value="TRANSMEMBRANE PROTEIN"/>
    <property type="match status" value="1"/>
</dbReference>
<proteinExistence type="predicted"/>
<keyword evidence="1" id="KW-0472">Membrane</keyword>
<feature type="transmembrane region" description="Helical" evidence="1">
    <location>
        <begin position="128"/>
        <end position="147"/>
    </location>
</feature>
<sequence>MDVPEGLISRLCHLVAFLPFFLLLLLLAVVKGWIFSPLPSFSLLYLDVYLCSPFYSAAFIAPIVFVTVLVGNAALILGLYPLHTVWTCYCIARSKFILFLPVKNLTRGDIISFLVEIWRGRTKRFGSLLRVLILLLMPIPILLWPLSALIGTILAGLGFAIALPLMATFEAVREDVPNKLSECFTIWDNFFMACESVGKELIRAGAIRISDLEQWQNSKNKTINIGIPSYVFLQCFVRSIKSGSVGFVMRMNASLDLP</sequence>
<reference evidence="2 3" key="1">
    <citation type="journal article" date="2014" name="Agronomy (Basel)">
        <title>A Draft Genome Sequence for Ensete ventricosum, the Drought-Tolerant Tree Against Hunger.</title>
        <authorList>
            <person name="Harrison J."/>
            <person name="Moore K.A."/>
            <person name="Paszkiewicz K."/>
            <person name="Jones T."/>
            <person name="Grant M."/>
            <person name="Ambacheew D."/>
            <person name="Muzemil S."/>
            <person name="Studholme D.J."/>
        </authorList>
    </citation>
    <scope>NUCLEOTIDE SEQUENCE [LARGE SCALE GENOMIC DNA]</scope>
</reference>
<evidence type="ECO:0000313" key="3">
    <source>
        <dbReference type="Proteomes" id="UP000287651"/>
    </source>
</evidence>
<feature type="transmembrane region" description="Helical" evidence="1">
    <location>
        <begin position="153"/>
        <end position="172"/>
    </location>
</feature>
<evidence type="ECO:0000256" key="1">
    <source>
        <dbReference type="SAM" id="Phobius"/>
    </source>
</evidence>
<comment type="caution">
    <text evidence="2">The sequence shown here is derived from an EMBL/GenBank/DDBJ whole genome shotgun (WGS) entry which is preliminary data.</text>
</comment>
<accession>A0A426Y0V8</accession>